<dbReference type="PANTHER" id="PTHR16305">
    <property type="entry name" value="TESTICULAR SOLUBLE ADENYLYL CYCLASE"/>
    <property type="match status" value="1"/>
</dbReference>
<keyword evidence="6" id="KW-1185">Reference proteome</keyword>
<dbReference type="Pfam" id="PF13191">
    <property type="entry name" value="AAA_16"/>
    <property type="match status" value="1"/>
</dbReference>
<gene>
    <name evidence="5" type="ORF">SAMN05216223_11094</name>
</gene>
<keyword evidence="2" id="KW-0067">ATP-binding</keyword>
<accession>A0A1H6CTZ1</accession>
<dbReference type="GO" id="GO:0005524">
    <property type="term" value="F:ATP binding"/>
    <property type="evidence" value="ECO:0007669"/>
    <property type="project" value="UniProtKB-KW"/>
</dbReference>
<dbReference type="GO" id="GO:0005737">
    <property type="term" value="C:cytoplasm"/>
    <property type="evidence" value="ECO:0007669"/>
    <property type="project" value="TreeGrafter"/>
</dbReference>
<dbReference type="GO" id="GO:0006355">
    <property type="term" value="P:regulation of DNA-templated transcription"/>
    <property type="evidence" value="ECO:0007669"/>
    <property type="project" value="InterPro"/>
</dbReference>
<sequence length="946" mass="97862">MAYEAAGAAPAYPPHPSPPVTARTGHRPPTPPTGREALLEEVWQRLWQDGGLLVHGPRGIGKSVLLGALTARAVDGGATVLRCSPAADDTPLPYVGVIDLFARVPQDVLESLPSGPRTALRTALLRGHGPVGPYGGLAVRVAVLEALRLLARRAPVVLLVDGVQWLDEPSAQVLAFAARRLEGADVRIAASERVAEGGRPARTHCCPPGTAEVAVPPLGDDDMALLLLASGVTLPPSALRAVLHAAAGNPLYALALGREALRTGPPSLSDGFLPVPGDLRALVLDRVRTLPEPVQDVLLMAAAATRPTLTLLRSAAGTGPTATALDAAERLGVVACDASGAVRFGHPLLPVALCADASGPARRRAHALLAAAAGEPVAAARHLALAHPQEDESVALAVMTAAHTARERGDAATAAELAVLAALRTPERTEPRDQRLLYAAGFACDAGHREESERIAQRVLDGSASASGRVGARLVLLRNAGQALRDKAGLITDGLREAAGDRALEAKLYDWAALRGLLCGELPQAAEHALLAAARAADVGDTGTEVDALSTLARVRALAGEPAAAEAALDRALTRADHGPQSWGIQRMRAILTLDSDRVGHARAQVTALLDATGGAADVEQDVASLVALTRVQVRAGECREALRTAAHCTRVVADAGLRSAPALYAAALAETFGGSADDACRLAVDAVAASEADGDRLFLLRALAVLGQAALFAGDRRRAARSVESLRRALEVGDAMGAADPPLLCWHADLAEALVTAGETDAAAAVLVRARARMTGPVPGSVLAALERSEGLREAAAGRAKEGAVLLRSSVQRLRGLELPVELVRTLTALGAVERRARHRTAARTALTEALDLAERTGATPLAERAADELARVDAVVRGATSPASLTPAEARVAELVRGGATNREVAAELFISVKTVEGTLSRLYRKFGVRSRTELAHVMGSAAP</sequence>
<evidence type="ECO:0000259" key="4">
    <source>
        <dbReference type="PROSITE" id="PS50043"/>
    </source>
</evidence>
<dbReference type="PANTHER" id="PTHR16305:SF35">
    <property type="entry name" value="TRANSCRIPTIONAL ACTIVATOR DOMAIN"/>
    <property type="match status" value="1"/>
</dbReference>
<feature type="domain" description="HTH luxR-type" evidence="4">
    <location>
        <begin position="880"/>
        <end position="945"/>
    </location>
</feature>
<evidence type="ECO:0000256" key="3">
    <source>
        <dbReference type="SAM" id="MobiDB-lite"/>
    </source>
</evidence>
<dbReference type="Pfam" id="PF00196">
    <property type="entry name" value="GerE"/>
    <property type="match status" value="1"/>
</dbReference>
<dbReference type="InterPro" id="IPR000792">
    <property type="entry name" value="Tscrpt_reg_LuxR_C"/>
</dbReference>
<evidence type="ECO:0000313" key="6">
    <source>
        <dbReference type="Proteomes" id="UP000236754"/>
    </source>
</evidence>
<dbReference type="PRINTS" id="PR00038">
    <property type="entry name" value="HTHLUXR"/>
</dbReference>
<dbReference type="SUPFAM" id="SSF52540">
    <property type="entry name" value="P-loop containing nucleoside triphosphate hydrolases"/>
    <property type="match status" value="1"/>
</dbReference>
<feature type="compositionally biased region" description="Low complexity" evidence="3">
    <location>
        <begin position="1"/>
        <end position="10"/>
    </location>
</feature>
<dbReference type="GO" id="GO:0004016">
    <property type="term" value="F:adenylate cyclase activity"/>
    <property type="evidence" value="ECO:0007669"/>
    <property type="project" value="TreeGrafter"/>
</dbReference>
<keyword evidence="1" id="KW-0547">Nucleotide-binding</keyword>
<dbReference type="RefSeq" id="WP_235032283.1">
    <property type="nucleotide sequence ID" value="NZ_FNVU01000010.1"/>
</dbReference>
<dbReference type="SUPFAM" id="SSF46894">
    <property type="entry name" value="C-terminal effector domain of the bipartite response regulators"/>
    <property type="match status" value="1"/>
</dbReference>
<dbReference type="InterPro" id="IPR016032">
    <property type="entry name" value="Sig_transdc_resp-reg_C-effctor"/>
</dbReference>
<evidence type="ECO:0000256" key="2">
    <source>
        <dbReference type="ARBA" id="ARBA00022840"/>
    </source>
</evidence>
<proteinExistence type="predicted"/>
<evidence type="ECO:0000313" key="5">
    <source>
        <dbReference type="EMBL" id="SEG76480.1"/>
    </source>
</evidence>
<dbReference type="SMART" id="SM00421">
    <property type="entry name" value="HTH_LUXR"/>
    <property type="match status" value="1"/>
</dbReference>
<name>A0A1H6CTZ1_9ACTN</name>
<evidence type="ECO:0000256" key="1">
    <source>
        <dbReference type="ARBA" id="ARBA00022741"/>
    </source>
</evidence>
<dbReference type="InterPro" id="IPR036388">
    <property type="entry name" value="WH-like_DNA-bd_sf"/>
</dbReference>
<dbReference type="EMBL" id="FNVU01000010">
    <property type="protein sequence ID" value="SEG76480.1"/>
    <property type="molecule type" value="Genomic_DNA"/>
</dbReference>
<dbReference type="AlphaFoldDB" id="A0A1H6CTZ1"/>
<dbReference type="InterPro" id="IPR027417">
    <property type="entry name" value="P-loop_NTPase"/>
</dbReference>
<dbReference type="PROSITE" id="PS50043">
    <property type="entry name" value="HTH_LUXR_2"/>
    <property type="match status" value="1"/>
</dbReference>
<feature type="region of interest" description="Disordered" evidence="3">
    <location>
        <begin position="1"/>
        <end position="34"/>
    </location>
</feature>
<dbReference type="Gene3D" id="1.10.10.10">
    <property type="entry name" value="Winged helix-like DNA-binding domain superfamily/Winged helix DNA-binding domain"/>
    <property type="match status" value="1"/>
</dbReference>
<organism evidence="5 6">
    <name type="scientific">Actinacidiphila yanglinensis</name>
    <dbReference type="NCBI Taxonomy" id="310779"/>
    <lineage>
        <taxon>Bacteria</taxon>
        <taxon>Bacillati</taxon>
        <taxon>Actinomycetota</taxon>
        <taxon>Actinomycetes</taxon>
        <taxon>Kitasatosporales</taxon>
        <taxon>Streptomycetaceae</taxon>
        <taxon>Actinacidiphila</taxon>
    </lineage>
</organism>
<protein>
    <submittedName>
        <fullName evidence="5">Regulatory protein, luxR family</fullName>
    </submittedName>
</protein>
<dbReference type="Proteomes" id="UP000236754">
    <property type="component" value="Unassembled WGS sequence"/>
</dbReference>
<dbReference type="GO" id="GO:0003677">
    <property type="term" value="F:DNA binding"/>
    <property type="evidence" value="ECO:0007669"/>
    <property type="project" value="InterPro"/>
</dbReference>
<reference evidence="5 6" key="1">
    <citation type="submission" date="2016-10" db="EMBL/GenBank/DDBJ databases">
        <authorList>
            <person name="de Groot N.N."/>
        </authorList>
    </citation>
    <scope>NUCLEOTIDE SEQUENCE [LARGE SCALE GENOMIC DNA]</scope>
    <source>
        <strain evidence="5 6">CGMCC 4.2023</strain>
    </source>
</reference>
<dbReference type="CDD" id="cd06170">
    <property type="entry name" value="LuxR_C_like"/>
    <property type="match status" value="1"/>
</dbReference>
<dbReference type="InterPro" id="IPR041664">
    <property type="entry name" value="AAA_16"/>
</dbReference>